<dbReference type="Proteomes" id="UP000004416">
    <property type="component" value="Unassembled WGS sequence"/>
</dbReference>
<dbReference type="HOGENOM" id="CLU_3006764_0_0_9"/>
<sequence length="56" mass="6622">MELNSTFLFLPYIRLVLKRSTSKKNLRKLEKAIRDIAPSSKTELLQVFDKIRDNEI</sequence>
<dbReference type="EMBL" id="AFZX01000086">
    <property type="protein sequence ID" value="EHL06186.1"/>
    <property type="molecule type" value="Genomic_DNA"/>
</dbReference>
<accession>G9XQM6</accession>
<dbReference type="AlphaFoldDB" id="G9XQM6"/>
<reference evidence="1 2" key="1">
    <citation type="submission" date="2011-08" db="EMBL/GenBank/DDBJ databases">
        <authorList>
            <person name="Weinstock G."/>
            <person name="Sodergren E."/>
            <person name="Clifton S."/>
            <person name="Fulton L."/>
            <person name="Fulton B."/>
            <person name="Courtney L."/>
            <person name="Fronick C."/>
            <person name="Harrison M."/>
            <person name="Strong C."/>
            <person name="Farmer C."/>
            <person name="Delahaunty K."/>
            <person name="Markovic C."/>
            <person name="Hall O."/>
            <person name="Minx P."/>
            <person name="Tomlinson C."/>
            <person name="Mitreva M."/>
            <person name="Hou S."/>
            <person name="Chen J."/>
            <person name="Wollam A."/>
            <person name="Pepin K.H."/>
            <person name="Johnson M."/>
            <person name="Bhonagiri V."/>
            <person name="Zhang X."/>
            <person name="Suruliraj S."/>
            <person name="Warren W."/>
            <person name="Chinwalla A."/>
            <person name="Mardis E.R."/>
            <person name="Wilson R.K."/>
        </authorList>
    </citation>
    <scope>NUCLEOTIDE SEQUENCE [LARGE SCALE GENOMIC DNA]</scope>
    <source>
        <strain evidence="1 2">DP7</strain>
    </source>
</reference>
<protein>
    <submittedName>
        <fullName evidence="1">Uncharacterized protein</fullName>
    </submittedName>
</protein>
<evidence type="ECO:0000313" key="2">
    <source>
        <dbReference type="Proteomes" id="UP000004416"/>
    </source>
</evidence>
<dbReference type="PATRIC" id="fig|537010.4.peg.3059"/>
<name>G9XQM6_DESHA</name>
<comment type="caution">
    <text evidence="1">The sequence shown here is derived from an EMBL/GenBank/DDBJ whole genome shotgun (WGS) entry which is preliminary data.</text>
</comment>
<evidence type="ECO:0000313" key="1">
    <source>
        <dbReference type="EMBL" id="EHL06186.1"/>
    </source>
</evidence>
<proteinExistence type="predicted"/>
<organism evidence="1 2">
    <name type="scientific">Desulfitobacterium hafniense DP7</name>
    <dbReference type="NCBI Taxonomy" id="537010"/>
    <lineage>
        <taxon>Bacteria</taxon>
        <taxon>Bacillati</taxon>
        <taxon>Bacillota</taxon>
        <taxon>Clostridia</taxon>
        <taxon>Eubacteriales</taxon>
        <taxon>Desulfitobacteriaceae</taxon>
        <taxon>Desulfitobacterium</taxon>
    </lineage>
</organism>
<gene>
    <name evidence="1" type="ORF">HMPREF0322_03274</name>
</gene>